<dbReference type="EMBL" id="JAHYXK010000004">
    <property type="protein sequence ID" value="MBW7466868.1"/>
    <property type="molecule type" value="Genomic_DNA"/>
</dbReference>
<dbReference type="InterPro" id="IPR008984">
    <property type="entry name" value="SMAD_FHA_dom_sf"/>
</dbReference>
<protein>
    <submittedName>
        <fullName evidence="2">FHA domain-containing protein</fullName>
    </submittedName>
</protein>
<feature type="domain" description="FHA" evidence="1">
    <location>
        <begin position="146"/>
        <end position="191"/>
    </location>
</feature>
<dbReference type="Proteomes" id="UP000813018">
    <property type="component" value="Unassembled WGS sequence"/>
</dbReference>
<evidence type="ECO:0000313" key="3">
    <source>
        <dbReference type="Proteomes" id="UP000813018"/>
    </source>
</evidence>
<dbReference type="SUPFAM" id="SSF49879">
    <property type="entry name" value="SMAD/FHA domain"/>
    <property type="match status" value="1"/>
</dbReference>
<gene>
    <name evidence="2" type="ORF">K0O23_07295</name>
</gene>
<organism evidence="2 3">
    <name type="scientific">Pontibacter aydingkolensis</name>
    <dbReference type="NCBI Taxonomy" id="1911536"/>
    <lineage>
        <taxon>Bacteria</taxon>
        <taxon>Pseudomonadati</taxon>
        <taxon>Bacteroidota</taxon>
        <taxon>Cytophagia</taxon>
        <taxon>Cytophagales</taxon>
        <taxon>Hymenobacteraceae</taxon>
        <taxon>Pontibacter</taxon>
    </lineage>
</organism>
<keyword evidence="3" id="KW-1185">Reference proteome</keyword>
<reference evidence="2 3" key="1">
    <citation type="journal article" date="2016" name="Int. J. Syst. Evol. Microbiol.">
        <title>Pontibacter aydingkolensis sp. nov., isolated from soil of a salt lake.</title>
        <authorList>
            <person name="Osman G."/>
            <person name="Zhang T."/>
            <person name="Lou K."/>
            <person name="Gao Y."/>
            <person name="Chang W."/>
            <person name="Lin Q."/>
            <person name="Yang H.M."/>
            <person name="Huo X.D."/>
            <person name="Wang N."/>
        </authorList>
    </citation>
    <scope>NUCLEOTIDE SEQUENCE [LARGE SCALE GENOMIC DNA]</scope>
    <source>
        <strain evidence="2 3">KACC 19255</strain>
    </source>
</reference>
<dbReference type="InterPro" id="IPR000253">
    <property type="entry name" value="FHA_dom"/>
</dbReference>
<accession>A0ABS7CSR2</accession>
<dbReference type="Pfam" id="PF00498">
    <property type="entry name" value="FHA"/>
    <property type="match status" value="1"/>
</dbReference>
<comment type="caution">
    <text evidence="2">The sequence shown here is derived from an EMBL/GenBank/DDBJ whole genome shotgun (WGS) entry which is preliminary data.</text>
</comment>
<dbReference type="RefSeq" id="WP_219876744.1">
    <property type="nucleotide sequence ID" value="NZ_JAHYXK010000004.1"/>
</dbReference>
<sequence>MRCYTCGFTNANGSKVCEKCGTKLKAPTEAPVPAGVQPGTRVNNVQVEGIPTMRGAISNQPAWDIEPEAEFKCAACGHYPLKSEVSNESPCPNCKSTGEKEVHNGTMSFPNLFFGKAVAHSTPKVKLVDIATDKELEFEGDDVVLNRANLNPTDQSISSAQHVQFTREKDSWHVTDLSSNHATFIQVNGKVGVESGAHILIGNRIYRIELE</sequence>
<dbReference type="Gene3D" id="2.60.200.20">
    <property type="match status" value="1"/>
</dbReference>
<evidence type="ECO:0000259" key="1">
    <source>
        <dbReference type="Pfam" id="PF00498"/>
    </source>
</evidence>
<name>A0ABS7CSR2_9BACT</name>
<evidence type="ECO:0000313" key="2">
    <source>
        <dbReference type="EMBL" id="MBW7466868.1"/>
    </source>
</evidence>
<proteinExistence type="predicted"/>
<dbReference type="CDD" id="cd00060">
    <property type="entry name" value="FHA"/>
    <property type="match status" value="1"/>
</dbReference>